<keyword evidence="7 11" id="KW-1133">Transmembrane helix</keyword>
<evidence type="ECO:0000313" key="13">
    <source>
        <dbReference type="Proteomes" id="UP000002698"/>
    </source>
</evidence>
<evidence type="ECO:0000256" key="1">
    <source>
        <dbReference type="ARBA" id="ARBA00004141"/>
    </source>
</evidence>
<dbReference type="STRING" id="348780.NP_4834A"/>
<dbReference type="RefSeq" id="WP_011324120.1">
    <property type="nucleotide sequence ID" value="NC_007426.1"/>
</dbReference>
<comment type="similarity">
    <text evidence="2">Belongs to the archaeal/bacterial/fungal opsin family.</text>
</comment>
<dbReference type="GeneID" id="3703211"/>
<dbReference type="Proteomes" id="UP000002698">
    <property type="component" value="Chromosome"/>
</dbReference>
<keyword evidence="3" id="KW-0600">Photoreceptor protein</keyword>
<evidence type="ECO:0000256" key="10">
    <source>
        <dbReference type="ARBA" id="ARBA00023170"/>
    </source>
</evidence>
<dbReference type="InterPro" id="IPR001425">
    <property type="entry name" value="Arc/bac/fun_rhodopsins"/>
</dbReference>
<dbReference type="KEGG" id="nph:NP_4834A"/>
<feature type="transmembrane region" description="Helical" evidence="11">
    <location>
        <begin position="124"/>
        <end position="142"/>
    </location>
</feature>
<feature type="transmembrane region" description="Helical" evidence="11">
    <location>
        <begin position="37"/>
        <end position="61"/>
    </location>
</feature>
<protein>
    <submittedName>
        <fullName evidence="12">Sensory rhodopsin II</fullName>
    </submittedName>
</protein>
<dbReference type="MINT" id="A0A1U7EZ03"/>
<evidence type="ECO:0000256" key="7">
    <source>
        <dbReference type="ARBA" id="ARBA00022989"/>
    </source>
</evidence>
<keyword evidence="13" id="KW-1185">Reference proteome</keyword>
<dbReference type="GO" id="GO:0009881">
    <property type="term" value="F:photoreceptor activity"/>
    <property type="evidence" value="ECO:0007669"/>
    <property type="project" value="UniProtKB-KW"/>
</dbReference>
<dbReference type="PANTHER" id="PTHR28286:SF2">
    <property type="entry name" value="BACTERIORHODOPSIN _OPSIN, NOPA (EUROFUNG)"/>
    <property type="match status" value="1"/>
</dbReference>
<dbReference type="PROSITE" id="PS00327">
    <property type="entry name" value="BACTERIAL_OPSIN_RET"/>
    <property type="match status" value="1"/>
</dbReference>
<gene>
    <name evidence="12" type="primary">sopII</name>
    <name evidence="12" type="ordered locus">NP_4834A</name>
</gene>
<dbReference type="AlphaFoldDB" id="A0A1U7EZ03"/>
<evidence type="ECO:0000256" key="5">
    <source>
        <dbReference type="ARBA" id="ARBA00022692"/>
    </source>
</evidence>
<evidence type="ECO:0000256" key="11">
    <source>
        <dbReference type="SAM" id="Phobius"/>
    </source>
</evidence>
<evidence type="ECO:0000256" key="6">
    <source>
        <dbReference type="ARBA" id="ARBA00022925"/>
    </source>
</evidence>
<dbReference type="Pfam" id="PF01036">
    <property type="entry name" value="Bac_rhodopsin"/>
    <property type="match status" value="1"/>
</dbReference>
<keyword evidence="4" id="KW-0716">Sensory transduction</keyword>
<proteinExistence type="evidence at protein level"/>
<keyword evidence="6" id="KW-0681">Retinal protein</keyword>
<evidence type="ECO:0000313" key="12">
    <source>
        <dbReference type="EMBL" id="CAI50508.1"/>
    </source>
</evidence>
<keyword evidence="8" id="KW-0157">Chromophore</keyword>
<evidence type="ECO:0000256" key="4">
    <source>
        <dbReference type="ARBA" id="ARBA00022606"/>
    </source>
</evidence>
<dbReference type="IntAct" id="A0A1U7EZ03">
    <property type="interactions" value="1"/>
</dbReference>
<dbReference type="HOGENOM" id="CLU_054785_5_1_2"/>
<evidence type="ECO:0000256" key="8">
    <source>
        <dbReference type="ARBA" id="ARBA00022991"/>
    </source>
</evidence>
<keyword evidence="5 11" id="KW-0812">Transmembrane</keyword>
<feature type="transmembrane region" description="Helical" evidence="11">
    <location>
        <begin position="98"/>
        <end position="118"/>
    </location>
</feature>
<comment type="interaction">
    <interactant intactId="EBI-7339190">
        <id>A0A1U7EZ03</id>
    </interactant>
    <interactant intactId="EBI-1034515">
        <id>P42259</id>
        <label>htr2</label>
    </interactant>
    <organismsDiffer>true</organismsDiffer>
    <experiments>2</experiments>
</comment>
<evidence type="ECO:0000256" key="9">
    <source>
        <dbReference type="ARBA" id="ARBA00023136"/>
    </source>
</evidence>
<dbReference type="GO" id="GO:0007602">
    <property type="term" value="P:phototransduction"/>
    <property type="evidence" value="ECO:0007669"/>
    <property type="project" value="UniProtKB-KW"/>
</dbReference>
<keyword evidence="9 11" id="KW-0472">Membrane</keyword>
<sequence length="239" mass="25371">MVGLTTLFWLGAIGMLVGTLAFAWAGRDAGSGERRYYVTLVGISGIAAVAYAVMALGVGWVPVAERTVFVPRYIDWILTTPLIVYFLGLLAGLDSREFGIVITLNTVVMLAGFAGAMVPGIERYALFGMGAVAFIGLVYYLVGPMTESASQRSSGIKSLYVRLRNLTVVLWAIYPFIWLLGPPGVALLTPTVDVALIVYLDLVTKVGFGFIALDAAATLRAEHGESLAGVDTDTPAVAD</sequence>
<dbReference type="PRINTS" id="PR00251">
    <property type="entry name" value="BACTRLOPSIN"/>
</dbReference>
<keyword evidence="10" id="KW-0675">Receptor</keyword>
<name>A0A1U7EZ03_NATPD</name>
<feature type="transmembrane region" description="Helical" evidence="11">
    <location>
        <begin position="194"/>
        <end position="213"/>
    </location>
</feature>
<dbReference type="Gene3D" id="1.20.1070.10">
    <property type="entry name" value="Rhodopsin 7-helix transmembrane proteins"/>
    <property type="match status" value="1"/>
</dbReference>
<dbReference type="PROSITE" id="PS00950">
    <property type="entry name" value="BACTERIAL_OPSIN_1"/>
    <property type="match status" value="1"/>
</dbReference>
<evidence type="ECO:0000256" key="3">
    <source>
        <dbReference type="ARBA" id="ARBA00022543"/>
    </source>
</evidence>
<dbReference type="eggNOG" id="arCOG02810">
    <property type="taxonomic scope" value="Archaea"/>
</dbReference>
<comment type="subcellular location">
    <subcellularLocation>
        <location evidence="1">Membrane</location>
        <topology evidence="1">Multi-pass membrane protein</topology>
    </subcellularLocation>
</comment>
<reference evidence="12 13" key="1">
    <citation type="journal article" date="2005" name="Genome Res.">
        <title>Living with two extremes: conclusions from the genome sequence of Natronomonas pharaonis.</title>
        <authorList>
            <person name="Falb M."/>
            <person name="Pfeiffer F."/>
            <person name="Palm P."/>
            <person name="Rodewald K."/>
            <person name="Hickmann V."/>
            <person name="Tittor J."/>
            <person name="Oesterhelt D."/>
        </authorList>
    </citation>
    <scope>NUCLEOTIDE SEQUENCE [LARGE SCALE GENOMIC DNA]</scope>
    <source>
        <strain evidence="13">ATCC 35678 / DSM 2160 / CIP 103997 / JCM 8858 / NBRC 14720 / NCIMB 2260 / Gabara</strain>
    </source>
</reference>
<feature type="transmembrane region" description="Helical" evidence="11">
    <location>
        <begin position="163"/>
        <end position="182"/>
    </location>
</feature>
<feature type="transmembrane region" description="Helical" evidence="11">
    <location>
        <begin position="73"/>
        <end position="91"/>
    </location>
</feature>
<dbReference type="EnsemblBacteria" id="CAI50508">
    <property type="protein sequence ID" value="CAI50508"/>
    <property type="gene ID" value="NP_4834A"/>
</dbReference>
<dbReference type="SMR" id="A0A1U7EZ03"/>
<dbReference type="GO" id="GO:0005216">
    <property type="term" value="F:monoatomic ion channel activity"/>
    <property type="evidence" value="ECO:0007669"/>
    <property type="project" value="InterPro"/>
</dbReference>
<dbReference type="CDD" id="cd15029">
    <property type="entry name" value="7tm_SRI_SRII"/>
    <property type="match status" value="1"/>
</dbReference>
<dbReference type="EMBL" id="CR936257">
    <property type="protein sequence ID" value="CAI50508.1"/>
    <property type="molecule type" value="Genomic_DNA"/>
</dbReference>
<dbReference type="OrthoDB" id="330248at2157"/>
<feature type="transmembrane region" description="Helical" evidence="11">
    <location>
        <begin position="6"/>
        <end position="25"/>
    </location>
</feature>
<dbReference type="PANTHER" id="PTHR28286">
    <property type="match status" value="1"/>
</dbReference>
<dbReference type="InterPro" id="IPR018229">
    <property type="entry name" value="Rhodopsin_retinal_BS"/>
</dbReference>
<dbReference type="SUPFAM" id="SSF81321">
    <property type="entry name" value="Family A G protein-coupled receptor-like"/>
    <property type="match status" value="1"/>
</dbReference>
<accession>A0A1U7EZ03</accession>
<evidence type="ECO:0000256" key="2">
    <source>
        <dbReference type="ARBA" id="ARBA00008130"/>
    </source>
</evidence>
<dbReference type="SMART" id="SM01021">
    <property type="entry name" value="Bac_rhodopsin"/>
    <property type="match status" value="1"/>
</dbReference>
<dbReference type="GO" id="GO:0016020">
    <property type="term" value="C:membrane"/>
    <property type="evidence" value="ECO:0007669"/>
    <property type="project" value="UniProtKB-SubCell"/>
</dbReference>
<organism evidence="12 13">
    <name type="scientific">Natronomonas pharaonis (strain ATCC 35678 / DSM 2160 / CIP 103997 / JCM 8858 / NBRC 14720 / NCIMB 2260 / Gabara)</name>
    <name type="common">Halobacterium pharaonis</name>
    <dbReference type="NCBI Taxonomy" id="348780"/>
    <lineage>
        <taxon>Archaea</taxon>
        <taxon>Methanobacteriati</taxon>
        <taxon>Methanobacteriota</taxon>
        <taxon>Stenosarchaea group</taxon>
        <taxon>Halobacteria</taxon>
        <taxon>Halobacteriales</taxon>
        <taxon>Natronomonadaceae</taxon>
        <taxon>Natronomonas</taxon>
    </lineage>
</organism>